<accession>A0A2D0NHX1</accession>
<keyword evidence="5" id="KW-1185">Reference proteome</keyword>
<evidence type="ECO:0000313" key="4">
    <source>
        <dbReference type="EMBL" id="PHN08095.1"/>
    </source>
</evidence>
<gene>
    <name evidence="4" type="ORF">CRP01_03105</name>
</gene>
<feature type="domain" description="Cytochrome C Planctomycete-type" evidence="3">
    <location>
        <begin position="39"/>
        <end position="98"/>
    </location>
</feature>
<dbReference type="Pfam" id="PF07583">
    <property type="entry name" value="PSCyt2"/>
    <property type="match status" value="1"/>
</dbReference>
<dbReference type="EMBL" id="PDUD01000003">
    <property type="protein sequence ID" value="PHN08095.1"/>
    <property type="molecule type" value="Genomic_DNA"/>
</dbReference>
<dbReference type="SUPFAM" id="SSF46626">
    <property type="entry name" value="Cytochrome c"/>
    <property type="match status" value="1"/>
</dbReference>
<protein>
    <recommendedName>
        <fullName evidence="6">Cytochrome c domain-containing protein</fullName>
    </recommendedName>
</protein>
<evidence type="ECO:0000259" key="1">
    <source>
        <dbReference type="Pfam" id="PF07583"/>
    </source>
</evidence>
<feature type="domain" description="DUF1553" evidence="2">
    <location>
        <begin position="605"/>
        <end position="861"/>
    </location>
</feature>
<dbReference type="Proteomes" id="UP000223913">
    <property type="component" value="Unassembled WGS sequence"/>
</dbReference>
<evidence type="ECO:0000259" key="2">
    <source>
        <dbReference type="Pfam" id="PF07587"/>
    </source>
</evidence>
<sequence length="928" mass="104776">MLYFVILCIVGIIALYVLMPSSSGVDYSSEVKPLLNKKCIACHGGVKKSGGISFLFRDEMITEGESGHIAVVPGKPGKSEVIRRITHQDPEVRMPPDGDPLTPEEIDILTRWIEGGAQWGEHWAYESIEKPELPPYPVSAGNTESNTDQWGHNGIDQFVISRLVQEGLYPNESADCASLIRRLSLDLIGLPPAPDLVDQYCANPGEEQYQAVIDTLLNDPAFGEHWASHWLDLARYADTKGFERDAHREIWHYRDWLIRAFNQDMHYDQFTVEQLAGDLLPNPTADQYTATAFHRNSMSNDEGGTDNEEYRVQAIIDRVNTTWGVWLGTTMNCVQCHSHPYDPIRHEDFYTSYAFFNNSRDEDTHHDSPRFRYYQGPDSLQLDSIRNFIRELPGIDEAQRERTEASIVQLLHTTEPKVHPHYFEFLENSAHGDTKTLVMYPEGLVKLPNFLIGQDSLLLISFGGVPDGGTLTIRRDKRDGPLVSEIALSKEYRGRQVFFPVKPQPHAADLYFSYTPAPDQGGNLSIGWMVFYQPPYDNFSDLQPSLTDILNTRGVKSVPVMMEGEGKYQRTTRVFERGNWLVHGDTVQPDVPGVFAESADEPMQDRLDLAQWIVSPQNPLTARVTVNRFWEQLFGRGIVETSEDFGSQGSVPSHPKLLDYLAYEFMHTQQWSVKALLRQIASSATYRQASDVSSSKLEKDPYNILLSRGPRVRLSAEQVRDQTLAVSGLLSKKMYGPPVMPPQPDGIWSVVYNGAQWVPSTGEDRYRRAVYTYWRRTSPYPSMVSFDAPSREFCVVRRIRTNTPLQALVALNDPVFLEAAQAMARSGSQTSDSVDENIQTIFQKAIFRVPTGSELQQLEQVYEDALADYQDDQQAARDLLTPQDQLLFNSVPQETPPPDCAEKDCAELAAMTVVANVILNLDAFITKE</sequence>
<comment type="caution">
    <text evidence="4">The sequence shown here is derived from an EMBL/GenBank/DDBJ whole genome shotgun (WGS) entry which is preliminary data.</text>
</comment>
<feature type="domain" description="DUF1549" evidence="1">
    <location>
        <begin position="155"/>
        <end position="360"/>
    </location>
</feature>
<organism evidence="4 5">
    <name type="scientific">Flavilitoribacter nigricans (strain ATCC 23147 / DSM 23189 / NBRC 102662 / NCIMB 1420 / SS-2)</name>
    <name type="common">Lewinella nigricans</name>
    <dbReference type="NCBI Taxonomy" id="1122177"/>
    <lineage>
        <taxon>Bacteria</taxon>
        <taxon>Pseudomonadati</taxon>
        <taxon>Bacteroidota</taxon>
        <taxon>Saprospiria</taxon>
        <taxon>Saprospirales</taxon>
        <taxon>Lewinellaceae</taxon>
        <taxon>Flavilitoribacter</taxon>
    </lineage>
</organism>
<dbReference type="AlphaFoldDB" id="A0A2D0NHX1"/>
<name>A0A2D0NHX1_FLAN2</name>
<dbReference type="OrthoDB" id="1450284at2"/>
<reference evidence="4 5" key="1">
    <citation type="submission" date="2017-10" db="EMBL/GenBank/DDBJ databases">
        <title>The draft genome sequence of Lewinella nigricans NBRC 102662.</title>
        <authorList>
            <person name="Wang K."/>
        </authorList>
    </citation>
    <scope>NUCLEOTIDE SEQUENCE [LARGE SCALE GENOMIC DNA]</scope>
    <source>
        <strain evidence="4 5">NBRC 102662</strain>
    </source>
</reference>
<evidence type="ECO:0008006" key="6">
    <source>
        <dbReference type="Google" id="ProtNLM"/>
    </source>
</evidence>
<dbReference type="PANTHER" id="PTHR35889:SF3">
    <property type="entry name" value="F-BOX DOMAIN-CONTAINING PROTEIN"/>
    <property type="match status" value="1"/>
</dbReference>
<dbReference type="PANTHER" id="PTHR35889">
    <property type="entry name" value="CYCLOINULO-OLIGOSACCHARIDE FRUCTANOTRANSFERASE-RELATED"/>
    <property type="match status" value="1"/>
</dbReference>
<dbReference type="InterPro" id="IPR011444">
    <property type="entry name" value="DUF1549"/>
</dbReference>
<dbReference type="GO" id="GO:0020037">
    <property type="term" value="F:heme binding"/>
    <property type="evidence" value="ECO:0007669"/>
    <property type="project" value="InterPro"/>
</dbReference>
<evidence type="ECO:0000259" key="3">
    <source>
        <dbReference type="Pfam" id="PF07635"/>
    </source>
</evidence>
<dbReference type="Pfam" id="PF07635">
    <property type="entry name" value="PSCyt1"/>
    <property type="match status" value="1"/>
</dbReference>
<dbReference type="InterPro" id="IPR022655">
    <property type="entry name" value="DUF1553"/>
</dbReference>
<proteinExistence type="predicted"/>
<dbReference type="InterPro" id="IPR011429">
    <property type="entry name" value="Cyt_c_Planctomycete-type"/>
</dbReference>
<dbReference type="Pfam" id="PF07587">
    <property type="entry name" value="PSD1"/>
    <property type="match status" value="1"/>
</dbReference>
<evidence type="ECO:0000313" key="5">
    <source>
        <dbReference type="Proteomes" id="UP000223913"/>
    </source>
</evidence>
<dbReference type="GO" id="GO:0009055">
    <property type="term" value="F:electron transfer activity"/>
    <property type="evidence" value="ECO:0007669"/>
    <property type="project" value="InterPro"/>
</dbReference>
<dbReference type="InterPro" id="IPR036909">
    <property type="entry name" value="Cyt_c-like_dom_sf"/>
</dbReference>